<protein>
    <submittedName>
        <fullName evidence="2">Uncharacterized protein</fullName>
    </submittedName>
</protein>
<dbReference type="EMBL" id="LXQA010481299">
    <property type="protein sequence ID" value="MCI54563.1"/>
    <property type="molecule type" value="Genomic_DNA"/>
</dbReference>
<sequence>MKAAENEDHLKLKSKNGNRANRTNRKRNKTEQQKKNETGKRPTETTTHLAGTGKNAVDGNNTAAENHHQTNVDDRNKRWYGEQRLSS</sequence>
<feature type="compositionally biased region" description="Basic and acidic residues" evidence="1">
    <location>
        <begin position="29"/>
        <end position="43"/>
    </location>
</feature>
<evidence type="ECO:0000313" key="2">
    <source>
        <dbReference type="EMBL" id="MCI54563.1"/>
    </source>
</evidence>
<feature type="compositionally biased region" description="Basic residues" evidence="1">
    <location>
        <begin position="12"/>
        <end position="28"/>
    </location>
</feature>
<feature type="compositionally biased region" description="Basic and acidic residues" evidence="1">
    <location>
        <begin position="1"/>
        <end position="11"/>
    </location>
</feature>
<name>A0A392T0A4_9FABA</name>
<evidence type="ECO:0000256" key="1">
    <source>
        <dbReference type="SAM" id="MobiDB-lite"/>
    </source>
</evidence>
<comment type="caution">
    <text evidence="2">The sequence shown here is derived from an EMBL/GenBank/DDBJ whole genome shotgun (WGS) entry which is preliminary data.</text>
</comment>
<dbReference type="Proteomes" id="UP000265520">
    <property type="component" value="Unassembled WGS sequence"/>
</dbReference>
<organism evidence="2 3">
    <name type="scientific">Trifolium medium</name>
    <dbReference type="NCBI Taxonomy" id="97028"/>
    <lineage>
        <taxon>Eukaryota</taxon>
        <taxon>Viridiplantae</taxon>
        <taxon>Streptophyta</taxon>
        <taxon>Embryophyta</taxon>
        <taxon>Tracheophyta</taxon>
        <taxon>Spermatophyta</taxon>
        <taxon>Magnoliopsida</taxon>
        <taxon>eudicotyledons</taxon>
        <taxon>Gunneridae</taxon>
        <taxon>Pentapetalae</taxon>
        <taxon>rosids</taxon>
        <taxon>fabids</taxon>
        <taxon>Fabales</taxon>
        <taxon>Fabaceae</taxon>
        <taxon>Papilionoideae</taxon>
        <taxon>50 kb inversion clade</taxon>
        <taxon>NPAAA clade</taxon>
        <taxon>Hologalegina</taxon>
        <taxon>IRL clade</taxon>
        <taxon>Trifolieae</taxon>
        <taxon>Trifolium</taxon>
    </lineage>
</organism>
<accession>A0A392T0A4</accession>
<feature type="non-terminal residue" evidence="2">
    <location>
        <position position="87"/>
    </location>
</feature>
<keyword evidence="3" id="KW-1185">Reference proteome</keyword>
<feature type="region of interest" description="Disordered" evidence="1">
    <location>
        <begin position="1"/>
        <end position="87"/>
    </location>
</feature>
<proteinExistence type="predicted"/>
<dbReference type="AlphaFoldDB" id="A0A392T0A4"/>
<feature type="compositionally biased region" description="Basic and acidic residues" evidence="1">
    <location>
        <begin position="65"/>
        <end position="81"/>
    </location>
</feature>
<evidence type="ECO:0000313" key="3">
    <source>
        <dbReference type="Proteomes" id="UP000265520"/>
    </source>
</evidence>
<reference evidence="2 3" key="1">
    <citation type="journal article" date="2018" name="Front. Plant Sci.">
        <title>Red Clover (Trifolium pratense) and Zigzag Clover (T. medium) - A Picture of Genomic Similarities and Differences.</title>
        <authorList>
            <person name="Dluhosova J."/>
            <person name="Istvanek J."/>
            <person name="Nedelnik J."/>
            <person name="Repkova J."/>
        </authorList>
    </citation>
    <scope>NUCLEOTIDE SEQUENCE [LARGE SCALE GENOMIC DNA]</scope>
    <source>
        <strain evidence="3">cv. 10/8</strain>
        <tissue evidence="2">Leaf</tissue>
    </source>
</reference>